<dbReference type="AlphaFoldDB" id="A0A813LRI0"/>
<dbReference type="Gene3D" id="3.40.50.300">
    <property type="entry name" value="P-loop containing nucleotide triphosphate hydrolases"/>
    <property type="match status" value="1"/>
</dbReference>
<evidence type="ECO:0000313" key="3">
    <source>
        <dbReference type="Proteomes" id="UP000626109"/>
    </source>
</evidence>
<name>A0A813LRI0_POLGL</name>
<accession>A0A813LRI0</accession>
<proteinExistence type="predicted"/>
<evidence type="ECO:0000313" key="2">
    <source>
        <dbReference type="EMBL" id="CAE8733134.1"/>
    </source>
</evidence>
<evidence type="ECO:0000256" key="1">
    <source>
        <dbReference type="SAM" id="MobiDB-lite"/>
    </source>
</evidence>
<organism evidence="2 3">
    <name type="scientific">Polarella glacialis</name>
    <name type="common">Dinoflagellate</name>
    <dbReference type="NCBI Taxonomy" id="89957"/>
    <lineage>
        <taxon>Eukaryota</taxon>
        <taxon>Sar</taxon>
        <taxon>Alveolata</taxon>
        <taxon>Dinophyceae</taxon>
        <taxon>Suessiales</taxon>
        <taxon>Suessiaceae</taxon>
        <taxon>Polarella</taxon>
    </lineage>
</organism>
<protein>
    <submittedName>
        <fullName evidence="2">Uncharacterized protein</fullName>
    </submittedName>
</protein>
<sequence length="493" mass="56194">SSDRLLAASEPPEVSETSCPSQYGTHLFQYMNLSGIETLWEPKEYRIDQVRDKAEMARRTWALTDPRPEDELRYLEMLVIQARAFLAECHAFGGRFWESEIFLADYIGNMSEDVSATLLDFVTPGMRALTKQPYLRFAICAPAVCDADALLRHIVPRFMGYHLAGGDLAGADFYMPELSPAHANAQELIDWSSLDLDFVIAGVQMCGTASLWQNLERHPEIGFTHGLEDDTDYFFALGVQRRLSPLKSAIDKFNGRWTAGGRRRPVIGGLRHVKILDYALSRTLAAQVPRLVPIVILCDPVGRAEKKFLTMCAWNQLGMGVRTNKECRDSFEDFFALPPVRGQFDEEAMDQYWRGLLVKDHLLEMHRLFGPRLVIFHQGRFREDERGIYDFVAKAVGATRPFPKDMQFGRYNSVSGQRSDLCLNKTLLQHLKNRLEYEFRAQEQVLALAGQTPPTSLVRRLGRCDRARDSQGSVRVCSQFDRCNFSEEEFVQL</sequence>
<dbReference type="EMBL" id="CAJNNW010036287">
    <property type="protein sequence ID" value="CAE8733134.1"/>
    <property type="molecule type" value="Genomic_DNA"/>
</dbReference>
<dbReference type="Proteomes" id="UP000626109">
    <property type="component" value="Unassembled WGS sequence"/>
</dbReference>
<feature type="non-terminal residue" evidence="2">
    <location>
        <position position="1"/>
    </location>
</feature>
<dbReference type="SUPFAM" id="SSF52540">
    <property type="entry name" value="P-loop containing nucleoside triphosphate hydrolases"/>
    <property type="match status" value="1"/>
</dbReference>
<comment type="caution">
    <text evidence="2">The sequence shown here is derived from an EMBL/GenBank/DDBJ whole genome shotgun (WGS) entry which is preliminary data.</text>
</comment>
<dbReference type="InterPro" id="IPR027417">
    <property type="entry name" value="P-loop_NTPase"/>
</dbReference>
<reference evidence="2" key="1">
    <citation type="submission" date="2021-02" db="EMBL/GenBank/DDBJ databases">
        <authorList>
            <person name="Dougan E. K."/>
            <person name="Rhodes N."/>
            <person name="Thang M."/>
            <person name="Chan C."/>
        </authorList>
    </citation>
    <scope>NUCLEOTIDE SEQUENCE</scope>
</reference>
<feature type="region of interest" description="Disordered" evidence="1">
    <location>
        <begin position="1"/>
        <end position="20"/>
    </location>
</feature>
<gene>
    <name evidence="2" type="ORF">PGLA2088_LOCUS46698</name>
</gene>